<dbReference type="Gene3D" id="1.10.287.130">
    <property type="match status" value="1"/>
</dbReference>
<dbReference type="Pfam" id="PF02518">
    <property type="entry name" value="HATPase_c"/>
    <property type="match status" value="1"/>
</dbReference>
<dbReference type="EC" id="2.7.13.3" evidence="9"/>
<gene>
    <name evidence="9" type="ORF">ACFQ3J_24790</name>
</gene>
<accession>A0ABW3PX22</accession>
<keyword evidence="5" id="KW-0067">ATP-binding</keyword>
<keyword evidence="1" id="KW-0597">Phosphoprotein</keyword>
<proteinExistence type="predicted"/>
<organism evidence="9 10">
    <name type="scientific">Paenibacillus provencensis</name>
    <dbReference type="NCBI Taxonomy" id="441151"/>
    <lineage>
        <taxon>Bacteria</taxon>
        <taxon>Bacillati</taxon>
        <taxon>Bacillota</taxon>
        <taxon>Bacilli</taxon>
        <taxon>Bacillales</taxon>
        <taxon>Paenibacillaceae</taxon>
        <taxon>Paenibacillus</taxon>
    </lineage>
</organism>
<reference evidence="10" key="1">
    <citation type="journal article" date="2019" name="Int. J. Syst. Evol. Microbiol.">
        <title>The Global Catalogue of Microorganisms (GCM) 10K type strain sequencing project: providing services to taxonomists for standard genome sequencing and annotation.</title>
        <authorList>
            <consortium name="The Broad Institute Genomics Platform"/>
            <consortium name="The Broad Institute Genome Sequencing Center for Infectious Disease"/>
            <person name="Wu L."/>
            <person name="Ma J."/>
        </authorList>
    </citation>
    <scope>NUCLEOTIDE SEQUENCE [LARGE SCALE GENOMIC DNA]</scope>
    <source>
        <strain evidence="10">CCUG 53519</strain>
    </source>
</reference>
<dbReference type="InterPro" id="IPR005467">
    <property type="entry name" value="His_kinase_dom"/>
</dbReference>
<evidence type="ECO:0000256" key="6">
    <source>
        <dbReference type="ARBA" id="ARBA00023012"/>
    </source>
</evidence>
<evidence type="ECO:0000313" key="9">
    <source>
        <dbReference type="EMBL" id="MFD1131343.1"/>
    </source>
</evidence>
<dbReference type="Proteomes" id="UP001597169">
    <property type="component" value="Unassembled WGS sequence"/>
</dbReference>
<name>A0ABW3PX22_9BACL</name>
<dbReference type="InterPro" id="IPR036890">
    <property type="entry name" value="HATPase_C_sf"/>
</dbReference>
<dbReference type="PANTHER" id="PTHR40448:SF1">
    <property type="entry name" value="TWO-COMPONENT SENSOR HISTIDINE KINASE"/>
    <property type="match status" value="1"/>
</dbReference>
<evidence type="ECO:0000313" key="10">
    <source>
        <dbReference type="Proteomes" id="UP001597169"/>
    </source>
</evidence>
<keyword evidence="7" id="KW-1133">Transmembrane helix</keyword>
<sequence length="464" mass="52739">MDVTAEYINSFMKQVHFNEQEEKNIIISGMNMLSELIVNELGIHLSDIDQIELREISTKYQMNSIHIRSKSSTTDDYKSQISNQSITHIYTNEDIDYELVLVKEATGSFQESINERLNELSNSTLNYHDGQKIYYEFALFENGDANSISELVGYGTYSLLTPEDIPFINKAVNESTNYVDSRDNLNLEKSFMPLHVGEQTFVLCIISDHDMIQKVMMDEVDIYIYAIGICSVLFLFLCVVMYKIFNKNKDKALETVHVDYAKSMESIFLAVRQQRHDYNNAMATLHSLVSMKAYDDLHRYTGELIEEAADINAILNINCAPLVGLIQYKHTFAINNGVIFSHDISDIPNFKYRTNDIIRVVSNLIDNAIDAAREYKKNNPSEVAEVSIIGYVDANSYVFEVKNNGYKIQAQKLEDLTRPGFSTKKRGSGLGLSIVNSIVGKNKGRLTFKSDEDATIFKATFSLN</sequence>
<dbReference type="PANTHER" id="PTHR40448">
    <property type="entry name" value="TWO-COMPONENT SENSOR HISTIDINE KINASE"/>
    <property type="match status" value="1"/>
</dbReference>
<dbReference type="InterPro" id="IPR016120">
    <property type="entry name" value="Sig_transdc_His_kin_SpoOB"/>
</dbReference>
<evidence type="ECO:0000259" key="8">
    <source>
        <dbReference type="PROSITE" id="PS50109"/>
    </source>
</evidence>
<evidence type="ECO:0000256" key="5">
    <source>
        <dbReference type="ARBA" id="ARBA00022840"/>
    </source>
</evidence>
<evidence type="ECO:0000256" key="2">
    <source>
        <dbReference type="ARBA" id="ARBA00022679"/>
    </source>
</evidence>
<keyword evidence="10" id="KW-1185">Reference proteome</keyword>
<dbReference type="EMBL" id="JBHTKX010000009">
    <property type="protein sequence ID" value="MFD1131343.1"/>
    <property type="molecule type" value="Genomic_DNA"/>
</dbReference>
<evidence type="ECO:0000256" key="3">
    <source>
        <dbReference type="ARBA" id="ARBA00022741"/>
    </source>
</evidence>
<protein>
    <submittedName>
        <fullName evidence="9">Sensor histidine kinase</fullName>
        <ecNumber evidence="9">2.7.13.3</ecNumber>
    </submittedName>
</protein>
<dbReference type="InterPro" id="IPR003594">
    <property type="entry name" value="HATPase_dom"/>
</dbReference>
<keyword evidence="6" id="KW-0902">Two-component regulatory system</keyword>
<keyword evidence="7" id="KW-0812">Transmembrane</keyword>
<dbReference type="SUPFAM" id="SSF55874">
    <property type="entry name" value="ATPase domain of HSP90 chaperone/DNA topoisomerase II/histidine kinase"/>
    <property type="match status" value="1"/>
</dbReference>
<keyword evidence="4 9" id="KW-0418">Kinase</keyword>
<keyword evidence="2 9" id="KW-0808">Transferase</keyword>
<dbReference type="SMART" id="SM00387">
    <property type="entry name" value="HATPase_c"/>
    <property type="match status" value="1"/>
</dbReference>
<evidence type="ECO:0000256" key="4">
    <source>
        <dbReference type="ARBA" id="ARBA00022777"/>
    </source>
</evidence>
<dbReference type="PROSITE" id="PS50109">
    <property type="entry name" value="HIS_KIN"/>
    <property type="match status" value="1"/>
</dbReference>
<comment type="caution">
    <text evidence="9">The sequence shown here is derived from an EMBL/GenBank/DDBJ whole genome shotgun (WGS) entry which is preliminary data.</text>
</comment>
<dbReference type="RefSeq" id="WP_379294245.1">
    <property type="nucleotide sequence ID" value="NZ_JBHTKX010000009.1"/>
</dbReference>
<keyword evidence="7" id="KW-0472">Membrane</keyword>
<dbReference type="SUPFAM" id="SSF55890">
    <property type="entry name" value="Sporulation response regulatory protein Spo0B"/>
    <property type="match status" value="1"/>
</dbReference>
<dbReference type="CDD" id="cd00075">
    <property type="entry name" value="HATPase"/>
    <property type="match status" value="1"/>
</dbReference>
<evidence type="ECO:0000256" key="1">
    <source>
        <dbReference type="ARBA" id="ARBA00022553"/>
    </source>
</evidence>
<keyword evidence="3" id="KW-0547">Nucleotide-binding</keyword>
<dbReference type="Gene3D" id="3.30.565.10">
    <property type="entry name" value="Histidine kinase-like ATPase, C-terminal domain"/>
    <property type="match status" value="1"/>
</dbReference>
<feature type="transmembrane region" description="Helical" evidence="7">
    <location>
        <begin position="222"/>
        <end position="242"/>
    </location>
</feature>
<evidence type="ECO:0000256" key="7">
    <source>
        <dbReference type="SAM" id="Phobius"/>
    </source>
</evidence>
<feature type="domain" description="Histidine kinase" evidence="8">
    <location>
        <begin position="357"/>
        <end position="464"/>
    </location>
</feature>
<dbReference type="GO" id="GO:0004673">
    <property type="term" value="F:protein histidine kinase activity"/>
    <property type="evidence" value="ECO:0007669"/>
    <property type="project" value="UniProtKB-EC"/>
</dbReference>